<protein>
    <recommendedName>
        <fullName evidence="3">RxLR effector protein</fullName>
    </recommendedName>
</protein>
<dbReference type="Proteomes" id="UP000198211">
    <property type="component" value="Unassembled WGS sequence"/>
</dbReference>
<evidence type="ECO:0008006" key="3">
    <source>
        <dbReference type="Google" id="ProtNLM"/>
    </source>
</evidence>
<comment type="caution">
    <text evidence="1">The sequence shown here is derived from an EMBL/GenBank/DDBJ whole genome shotgun (WGS) entry which is preliminary data.</text>
</comment>
<organism evidence="1 2">
    <name type="scientific">Phytophthora megakarya</name>
    <dbReference type="NCBI Taxonomy" id="4795"/>
    <lineage>
        <taxon>Eukaryota</taxon>
        <taxon>Sar</taxon>
        <taxon>Stramenopiles</taxon>
        <taxon>Oomycota</taxon>
        <taxon>Peronosporomycetes</taxon>
        <taxon>Peronosporales</taxon>
        <taxon>Peronosporaceae</taxon>
        <taxon>Phytophthora</taxon>
    </lineage>
</organism>
<gene>
    <name evidence="1" type="ORF">PHMEG_00034670</name>
</gene>
<evidence type="ECO:0000313" key="2">
    <source>
        <dbReference type="Proteomes" id="UP000198211"/>
    </source>
</evidence>
<evidence type="ECO:0000313" key="1">
    <source>
        <dbReference type="EMBL" id="OWY95350.1"/>
    </source>
</evidence>
<name>A0A225UQY2_9STRA</name>
<accession>A0A225UQY2</accession>
<reference evidence="2" key="1">
    <citation type="submission" date="2017-03" db="EMBL/GenBank/DDBJ databases">
        <title>Phytopthora megakarya and P. palmivora, two closely related causual agents of cacao black pod achieved similar genome size and gene model numbers by different mechanisms.</title>
        <authorList>
            <person name="Ali S."/>
            <person name="Shao J."/>
            <person name="Larry D.J."/>
            <person name="Kronmiller B."/>
            <person name="Shen D."/>
            <person name="Strem M.D."/>
            <person name="Melnick R.L."/>
            <person name="Guiltinan M.J."/>
            <person name="Tyler B.M."/>
            <person name="Meinhardt L.W."/>
            <person name="Bailey B.A."/>
        </authorList>
    </citation>
    <scope>NUCLEOTIDE SEQUENCE [LARGE SCALE GENOMIC DNA]</scope>
    <source>
        <strain evidence="2">zdho120</strain>
    </source>
</reference>
<dbReference type="EMBL" id="NBNE01013046">
    <property type="protein sequence ID" value="OWY95350.1"/>
    <property type="molecule type" value="Genomic_DNA"/>
</dbReference>
<dbReference type="OrthoDB" id="120560at2759"/>
<dbReference type="AlphaFoldDB" id="A0A225UQY2"/>
<proteinExistence type="predicted"/>
<sequence length="71" mass="8255">MIGKTNPVSDFSMITLGMMLKDVQFKQKMFKIWDKVPLPEIMHKLGASNLKDKKVAEMVTEYVQRLNRQTP</sequence>
<keyword evidence="2" id="KW-1185">Reference proteome</keyword>